<keyword evidence="5" id="KW-0479">Metal-binding</keyword>
<dbReference type="InterPro" id="IPR005225">
    <property type="entry name" value="Small_GTP-bd"/>
</dbReference>
<organism evidence="8 9">
    <name type="scientific">Chlamydomonas eustigma</name>
    <dbReference type="NCBI Taxonomy" id="1157962"/>
    <lineage>
        <taxon>Eukaryota</taxon>
        <taxon>Viridiplantae</taxon>
        <taxon>Chlorophyta</taxon>
        <taxon>core chlorophytes</taxon>
        <taxon>Chlorophyceae</taxon>
        <taxon>CS clade</taxon>
        <taxon>Chlamydomonadales</taxon>
        <taxon>Chlamydomonadaceae</taxon>
        <taxon>Chlamydomonas</taxon>
    </lineage>
</organism>
<dbReference type="SMART" id="SM00177">
    <property type="entry name" value="ARF"/>
    <property type="match status" value="1"/>
</dbReference>
<dbReference type="SMART" id="SM00178">
    <property type="entry name" value="SAR"/>
    <property type="match status" value="1"/>
</dbReference>
<evidence type="ECO:0000313" key="9">
    <source>
        <dbReference type="Proteomes" id="UP000232323"/>
    </source>
</evidence>
<dbReference type="EMBL" id="BEGY01000004">
    <property type="protein sequence ID" value="GAX73655.1"/>
    <property type="molecule type" value="Genomic_DNA"/>
</dbReference>
<feature type="binding site" evidence="4">
    <location>
        <begin position="128"/>
        <end position="131"/>
    </location>
    <ligand>
        <name>GTP</name>
        <dbReference type="ChEBI" id="CHEBI:37565"/>
    </ligand>
</feature>
<dbReference type="PROSITE" id="PS51419">
    <property type="entry name" value="RAB"/>
    <property type="match status" value="1"/>
</dbReference>
<keyword evidence="6" id="KW-0175">Coiled coil</keyword>
<evidence type="ECO:0000256" key="5">
    <source>
        <dbReference type="PIRSR" id="PIRSR606689-2"/>
    </source>
</evidence>
<evidence type="ECO:0000256" key="4">
    <source>
        <dbReference type="PIRSR" id="PIRSR606689-1"/>
    </source>
</evidence>
<evidence type="ECO:0000256" key="7">
    <source>
        <dbReference type="SAM" id="MobiDB-lite"/>
    </source>
</evidence>
<evidence type="ECO:0008006" key="10">
    <source>
        <dbReference type="Google" id="ProtNLM"/>
    </source>
</evidence>
<keyword evidence="3 4" id="KW-0342">GTP-binding</keyword>
<dbReference type="GO" id="GO:0005525">
    <property type="term" value="F:GTP binding"/>
    <property type="evidence" value="ECO:0007669"/>
    <property type="project" value="UniProtKB-KW"/>
</dbReference>
<proteinExistence type="inferred from homology"/>
<evidence type="ECO:0000256" key="3">
    <source>
        <dbReference type="ARBA" id="ARBA00023134"/>
    </source>
</evidence>
<dbReference type="NCBIfam" id="TIGR00231">
    <property type="entry name" value="small_GTP"/>
    <property type="match status" value="1"/>
</dbReference>
<accession>A0A250WS35</accession>
<dbReference type="Pfam" id="PF00025">
    <property type="entry name" value="Arf"/>
    <property type="match status" value="1"/>
</dbReference>
<name>A0A250WS35_9CHLO</name>
<dbReference type="OrthoDB" id="14717at2759"/>
<evidence type="ECO:0000256" key="6">
    <source>
        <dbReference type="SAM" id="Coils"/>
    </source>
</evidence>
<gene>
    <name evidence="8" type="ORF">CEUSTIGMA_g1106.t1</name>
</gene>
<dbReference type="AlphaFoldDB" id="A0A250WS35"/>
<reference evidence="8 9" key="1">
    <citation type="submission" date="2017-08" db="EMBL/GenBank/DDBJ databases">
        <title>Acidophilic green algal genome provides insights into adaptation to an acidic environment.</title>
        <authorList>
            <person name="Hirooka S."/>
            <person name="Hirose Y."/>
            <person name="Kanesaki Y."/>
            <person name="Higuchi S."/>
            <person name="Fujiwara T."/>
            <person name="Onuma R."/>
            <person name="Era A."/>
            <person name="Ohbayashi R."/>
            <person name="Uzuka A."/>
            <person name="Nozaki H."/>
            <person name="Yoshikawa H."/>
            <person name="Miyagishima S.Y."/>
        </authorList>
    </citation>
    <scope>NUCLEOTIDE SEQUENCE [LARGE SCALE GENOMIC DNA]</scope>
    <source>
        <strain evidence="8 9">NIES-2499</strain>
    </source>
</reference>
<dbReference type="CDD" id="cd00878">
    <property type="entry name" value="Arf_Arl"/>
    <property type="match status" value="1"/>
</dbReference>
<evidence type="ECO:0000313" key="8">
    <source>
        <dbReference type="EMBL" id="GAX73655.1"/>
    </source>
</evidence>
<dbReference type="PANTHER" id="PTHR46090">
    <property type="entry name" value="ADP-RIBOSYLATION FACTOR-LIKE PROTEIN 13B"/>
    <property type="match status" value="1"/>
</dbReference>
<evidence type="ECO:0000256" key="2">
    <source>
        <dbReference type="ARBA" id="ARBA00022741"/>
    </source>
</evidence>
<feature type="coiled-coil region" evidence="6">
    <location>
        <begin position="195"/>
        <end position="239"/>
    </location>
</feature>
<dbReference type="SUPFAM" id="SSF52540">
    <property type="entry name" value="P-loop containing nucleoside triphosphate hydrolases"/>
    <property type="match status" value="1"/>
</dbReference>
<dbReference type="STRING" id="1157962.A0A250WS35"/>
<feature type="compositionally biased region" description="Low complexity" evidence="7">
    <location>
        <begin position="390"/>
        <end position="401"/>
    </location>
</feature>
<dbReference type="PROSITE" id="PS51417">
    <property type="entry name" value="ARF"/>
    <property type="match status" value="1"/>
</dbReference>
<sequence length="445" mass="48025">MFGLLYNLYKYVQKKNERKVTLITLGLDGAGKTTVINTIQGELEKEVSPTFGFNAQTLKEGKYKIEIFDVGGSSRMRRIWKEYLSEVHGVVYVVDAADEQRFEESRKVLEEVIVQAHLYDKPVLVFANKQDLPTAATAADVAVALGLNGYKRNRFNILGCTAKTRAGMKADPHLHNGIRWLVDQIHSVFSTLDPRVQEEAAIAKAEELRKKKEREEMAKKLKEERLRKLEEDKLAAEAAPVISSASVPTNGDQAEQYNALALLPNQIESPAKVLNPSSQITSSFSPASVATGAGGRGVTVGGSGAQTAEFSDLQRPDQGNHIVGKAGASLTSTPILGEPSSTTLAQGPHTSTPPRPPVRQAPNLNNMDQPAVSASGRFKTLQAASMQRVSGSGRPESASSSYINMQRQVSITASSEGRSRRGSLSGTSFANKVVPEPKALGNELG</sequence>
<keyword evidence="9" id="KW-1185">Reference proteome</keyword>
<dbReference type="GO" id="GO:0046872">
    <property type="term" value="F:metal ion binding"/>
    <property type="evidence" value="ECO:0007669"/>
    <property type="project" value="UniProtKB-KW"/>
</dbReference>
<comment type="caution">
    <text evidence="8">The sequence shown here is derived from an EMBL/GenBank/DDBJ whole genome shotgun (WGS) entry which is preliminary data.</text>
</comment>
<dbReference type="InterPro" id="IPR051995">
    <property type="entry name" value="Ciliary_GTPase"/>
</dbReference>
<comment type="similarity">
    <text evidence="1">Belongs to the small GTPase superfamily. Arf family.</text>
</comment>
<protein>
    <recommendedName>
        <fullName evidence="10">ADP-ribosylation factor-like protein 13B</fullName>
    </recommendedName>
</protein>
<evidence type="ECO:0000256" key="1">
    <source>
        <dbReference type="ARBA" id="ARBA00010290"/>
    </source>
</evidence>
<dbReference type="PRINTS" id="PR00328">
    <property type="entry name" value="SAR1GTPBP"/>
</dbReference>
<feature type="compositionally biased region" description="Polar residues" evidence="7">
    <location>
        <begin position="330"/>
        <end position="350"/>
    </location>
</feature>
<dbReference type="InterPro" id="IPR006689">
    <property type="entry name" value="Small_GTPase_ARF/SAR"/>
</dbReference>
<feature type="binding site" evidence="4">
    <location>
        <position position="72"/>
    </location>
    <ligand>
        <name>GTP</name>
        <dbReference type="ChEBI" id="CHEBI:37565"/>
    </ligand>
</feature>
<dbReference type="Proteomes" id="UP000232323">
    <property type="component" value="Unassembled WGS sequence"/>
</dbReference>
<dbReference type="FunFam" id="3.40.50.300:FF:001166">
    <property type="entry name" value="ADP-ribosylation factor D"/>
    <property type="match status" value="1"/>
</dbReference>
<feature type="binding site" evidence="5">
    <location>
        <position position="33"/>
    </location>
    <ligand>
        <name>Mg(2+)</name>
        <dbReference type="ChEBI" id="CHEBI:18420"/>
    </ligand>
</feature>
<keyword evidence="2 4" id="KW-0547">Nucleotide-binding</keyword>
<dbReference type="Gene3D" id="3.40.50.300">
    <property type="entry name" value="P-loop containing nucleotide triphosphate hydrolases"/>
    <property type="match status" value="1"/>
</dbReference>
<feature type="binding site" evidence="4">
    <location>
        <begin position="26"/>
        <end position="33"/>
    </location>
    <ligand>
        <name>GTP</name>
        <dbReference type="ChEBI" id="CHEBI:37565"/>
    </ligand>
</feature>
<dbReference type="PANTHER" id="PTHR46090:SF2">
    <property type="entry name" value="ADP-RIBOSYLATION FACTOR-LIKE PROTEIN 13B"/>
    <property type="match status" value="1"/>
</dbReference>
<feature type="region of interest" description="Disordered" evidence="7">
    <location>
        <begin position="330"/>
        <end position="445"/>
    </location>
</feature>
<dbReference type="InterPro" id="IPR027417">
    <property type="entry name" value="P-loop_NTPase"/>
</dbReference>
<feature type="compositionally biased region" description="Polar residues" evidence="7">
    <location>
        <begin position="402"/>
        <end position="413"/>
    </location>
</feature>
<keyword evidence="5" id="KW-0460">Magnesium</keyword>
<feature type="binding site" evidence="5">
    <location>
        <position position="50"/>
    </location>
    <ligand>
        <name>Mg(2+)</name>
        <dbReference type="ChEBI" id="CHEBI:18420"/>
    </ligand>
</feature>
<dbReference type="GO" id="GO:0003924">
    <property type="term" value="F:GTPase activity"/>
    <property type="evidence" value="ECO:0007669"/>
    <property type="project" value="InterPro"/>
</dbReference>